<dbReference type="AlphaFoldDB" id="A0AA88NZC6"/>
<evidence type="ECO:0000313" key="2">
    <source>
        <dbReference type="Proteomes" id="UP001187343"/>
    </source>
</evidence>
<reference evidence="1" key="1">
    <citation type="submission" date="2023-08" db="EMBL/GenBank/DDBJ databases">
        <title>Chromosome-level Genome Assembly of mud carp (Cirrhinus molitorella).</title>
        <authorList>
            <person name="Liu H."/>
        </authorList>
    </citation>
    <scope>NUCLEOTIDE SEQUENCE</scope>
    <source>
        <strain evidence="1">Prfri</strain>
        <tissue evidence="1">Muscle</tissue>
    </source>
</reference>
<dbReference type="Proteomes" id="UP001187343">
    <property type="component" value="Unassembled WGS sequence"/>
</dbReference>
<dbReference type="EMBL" id="JAUYZG010000024">
    <property type="protein sequence ID" value="KAK2870517.1"/>
    <property type="molecule type" value="Genomic_DNA"/>
</dbReference>
<evidence type="ECO:0000313" key="1">
    <source>
        <dbReference type="EMBL" id="KAK2870517.1"/>
    </source>
</evidence>
<accession>A0AA88NZC6</accession>
<sequence>MRDQGSEYVRTFQNPVDFCCTDSTWIKHTPDCLLSDRRFVLALRGKEEVRGHRKWQTASRDVSEILQGQKAAPSARVS</sequence>
<gene>
    <name evidence="1" type="ORF">Q8A67_024909</name>
</gene>
<name>A0AA88NZC6_9TELE</name>
<proteinExistence type="predicted"/>
<protein>
    <submittedName>
        <fullName evidence="1">Uncharacterized protein</fullName>
    </submittedName>
</protein>
<keyword evidence="2" id="KW-1185">Reference proteome</keyword>
<comment type="caution">
    <text evidence="1">The sequence shown here is derived from an EMBL/GenBank/DDBJ whole genome shotgun (WGS) entry which is preliminary data.</text>
</comment>
<organism evidence="1 2">
    <name type="scientific">Cirrhinus molitorella</name>
    <name type="common">mud carp</name>
    <dbReference type="NCBI Taxonomy" id="172907"/>
    <lineage>
        <taxon>Eukaryota</taxon>
        <taxon>Metazoa</taxon>
        <taxon>Chordata</taxon>
        <taxon>Craniata</taxon>
        <taxon>Vertebrata</taxon>
        <taxon>Euteleostomi</taxon>
        <taxon>Actinopterygii</taxon>
        <taxon>Neopterygii</taxon>
        <taxon>Teleostei</taxon>
        <taxon>Ostariophysi</taxon>
        <taxon>Cypriniformes</taxon>
        <taxon>Cyprinidae</taxon>
        <taxon>Labeoninae</taxon>
        <taxon>Labeonini</taxon>
        <taxon>Cirrhinus</taxon>
    </lineage>
</organism>